<evidence type="ECO:0000313" key="8">
    <source>
        <dbReference type="Proteomes" id="UP000095131"/>
    </source>
</evidence>
<evidence type="ECO:0000256" key="3">
    <source>
        <dbReference type="ARBA" id="ARBA00023163"/>
    </source>
</evidence>
<dbReference type="InterPro" id="IPR015927">
    <property type="entry name" value="Peptidase_S24_S26A/B/C"/>
</dbReference>
<protein>
    <submittedName>
        <fullName evidence="7">Uncharacterized protein</fullName>
    </submittedName>
</protein>
<feature type="region of interest" description="Disordered" evidence="4">
    <location>
        <begin position="1"/>
        <end position="29"/>
    </location>
</feature>
<dbReference type="InterPro" id="IPR010982">
    <property type="entry name" value="Lambda_DNA-bd_dom_sf"/>
</dbReference>
<keyword evidence="3" id="KW-0804">Transcription</keyword>
<feature type="domain" description="Bacteriophage CI repressor N-terminal" evidence="6">
    <location>
        <begin position="44"/>
        <end position="92"/>
    </location>
</feature>
<dbReference type="OrthoDB" id="5959816at2"/>
<reference evidence="7 8" key="1">
    <citation type="submission" date="2016-08" db="EMBL/GenBank/DDBJ databases">
        <title>Genome sequencing of Vibrio scophthalmi strain FP3289, an isolated from Paralichthys olivaceus.</title>
        <authorList>
            <person name="Han H.-J."/>
        </authorList>
    </citation>
    <scope>NUCLEOTIDE SEQUENCE [LARGE SCALE GENOMIC DNA]</scope>
    <source>
        <strain evidence="7 8">FP3289</strain>
    </source>
</reference>
<evidence type="ECO:0000259" key="6">
    <source>
        <dbReference type="Pfam" id="PF07022"/>
    </source>
</evidence>
<dbReference type="PANTHER" id="PTHR40661">
    <property type="match status" value="1"/>
</dbReference>
<evidence type="ECO:0000313" key="7">
    <source>
        <dbReference type="EMBL" id="ODS05144.1"/>
    </source>
</evidence>
<dbReference type="GO" id="GO:0045892">
    <property type="term" value="P:negative regulation of DNA-templated transcription"/>
    <property type="evidence" value="ECO:0007669"/>
    <property type="project" value="InterPro"/>
</dbReference>
<organism evidence="7 8">
    <name type="scientific">Vibrio scophthalmi</name>
    <dbReference type="NCBI Taxonomy" id="45658"/>
    <lineage>
        <taxon>Bacteria</taxon>
        <taxon>Pseudomonadati</taxon>
        <taxon>Pseudomonadota</taxon>
        <taxon>Gammaproteobacteria</taxon>
        <taxon>Vibrionales</taxon>
        <taxon>Vibrionaceae</taxon>
        <taxon>Vibrio</taxon>
    </lineage>
</organism>
<proteinExistence type="predicted"/>
<dbReference type="InterPro" id="IPR036286">
    <property type="entry name" value="LexA/Signal_pep-like_sf"/>
</dbReference>
<dbReference type="CDD" id="cd00093">
    <property type="entry name" value="HTH_XRE"/>
    <property type="match status" value="1"/>
</dbReference>
<dbReference type="InterPro" id="IPR001387">
    <property type="entry name" value="Cro/C1-type_HTH"/>
</dbReference>
<dbReference type="PATRIC" id="fig|45658.8.peg.4269"/>
<name>A0A1E3WH57_9VIBR</name>
<keyword evidence="2" id="KW-0238">DNA-binding</keyword>
<dbReference type="Gene3D" id="2.10.109.10">
    <property type="entry name" value="Umud Fragment, subunit A"/>
    <property type="match status" value="1"/>
</dbReference>
<dbReference type="InterPro" id="IPR010744">
    <property type="entry name" value="Phage_CI_N"/>
</dbReference>
<evidence type="ECO:0000256" key="2">
    <source>
        <dbReference type="ARBA" id="ARBA00023125"/>
    </source>
</evidence>
<evidence type="ECO:0000259" key="5">
    <source>
        <dbReference type="Pfam" id="PF00717"/>
    </source>
</evidence>
<dbReference type="InterPro" id="IPR039418">
    <property type="entry name" value="LexA-like"/>
</dbReference>
<evidence type="ECO:0000256" key="1">
    <source>
        <dbReference type="ARBA" id="ARBA00023015"/>
    </source>
</evidence>
<dbReference type="Pfam" id="PF07022">
    <property type="entry name" value="Phage_CI_repr"/>
    <property type="match status" value="1"/>
</dbReference>
<dbReference type="EMBL" id="MDCJ01000007">
    <property type="protein sequence ID" value="ODS05144.1"/>
    <property type="molecule type" value="Genomic_DNA"/>
</dbReference>
<keyword evidence="1" id="KW-0805">Transcription regulation</keyword>
<evidence type="ECO:0000256" key="4">
    <source>
        <dbReference type="SAM" id="MobiDB-lite"/>
    </source>
</evidence>
<dbReference type="AlphaFoldDB" id="A0A1E3WH57"/>
<dbReference type="CDD" id="cd06529">
    <property type="entry name" value="S24_LexA-like"/>
    <property type="match status" value="1"/>
</dbReference>
<gene>
    <name evidence="7" type="ORF">VSF3289_04285</name>
</gene>
<feature type="domain" description="Peptidase S24/S26A/S26B/S26C" evidence="5">
    <location>
        <begin position="118"/>
        <end position="240"/>
    </location>
</feature>
<dbReference type="Gene3D" id="1.10.260.40">
    <property type="entry name" value="lambda repressor-like DNA-binding domains"/>
    <property type="match status" value="1"/>
</dbReference>
<sequence>MGYESMGYDESDHESKKRNSDPFPEGRKGSIKDRLLELKRGRTNRDLAKAWNIPLSTLTGYINRGSIPPVDTAFSIAVIEGVSIEWLVTGSQKIAPPTNEGYSSTHERILEKPKYNVAAAAGGGSFIDSVTPIEYYPFTYNYLKRNKLLHANLCIIEARGESMEPTIESGDDLLIKLIDEMPAKPFEGVYVVRMENHLRVKRLEYDIVREGYRVISDNKLHSEEFVSKNDFDNFLVVGEVAKVIGKPSELVHCTD</sequence>
<dbReference type="SUPFAM" id="SSF47413">
    <property type="entry name" value="lambda repressor-like DNA-binding domains"/>
    <property type="match status" value="1"/>
</dbReference>
<accession>A0A1E3WH57</accession>
<dbReference type="GO" id="GO:0003677">
    <property type="term" value="F:DNA binding"/>
    <property type="evidence" value="ECO:0007669"/>
    <property type="project" value="UniProtKB-KW"/>
</dbReference>
<dbReference type="SUPFAM" id="SSF51306">
    <property type="entry name" value="LexA/Signal peptidase"/>
    <property type="match status" value="1"/>
</dbReference>
<dbReference type="PANTHER" id="PTHR40661:SF3">
    <property type="entry name" value="FELS-1 PROPHAGE TRANSCRIPTIONAL REGULATOR"/>
    <property type="match status" value="1"/>
</dbReference>
<dbReference type="Proteomes" id="UP000095131">
    <property type="component" value="Unassembled WGS sequence"/>
</dbReference>
<comment type="caution">
    <text evidence="7">The sequence shown here is derived from an EMBL/GenBank/DDBJ whole genome shotgun (WGS) entry which is preliminary data.</text>
</comment>
<feature type="compositionally biased region" description="Basic and acidic residues" evidence="4">
    <location>
        <begin position="13"/>
        <end position="29"/>
    </location>
</feature>
<dbReference type="Pfam" id="PF00717">
    <property type="entry name" value="Peptidase_S24"/>
    <property type="match status" value="1"/>
</dbReference>